<dbReference type="CDD" id="cd02042">
    <property type="entry name" value="ParAB_family"/>
    <property type="match status" value="1"/>
</dbReference>
<dbReference type="InterPro" id="IPR050678">
    <property type="entry name" value="DNA_Partitioning_ATPase"/>
</dbReference>
<protein>
    <submittedName>
        <fullName evidence="2">Cobyrinic acid ac-diamide synthase</fullName>
    </submittedName>
</protein>
<dbReference type="Pfam" id="PF13614">
    <property type="entry name" value="AAA_31"/>
    <property type="match status" value="1"/>
</dbReference>
<name>E3HBE7_ILYPC</name>
<dbReference type="Proteomes" id="UP000006875">
    <property type="component" value="Plasmid pILYOP01"/>
</dbReference>
<evidence type="ECO:0000313" key="3">
    <source>
        <dbReference type="Proteomes" id="UP000006875"/>
    </source>
</evidence>
<dbReference type="KEGG" id="ipo:Ilyop_1991"/>
<dbReference type="AlphaFoldDB" id="E3HBE7"/>
<dbReference type="SUPFAM" id="SSF52540">
    <property type="entry name" value="P-loop containing nucleoside triphosphate hydrolases"/>
    <property type="match status" value="1"/>
</dbReference>
<dbReference type="InterPro" id="IPR027417">
    <property type="entry name" value="P-loop_NTPase"/>
</dbReference>
<dbReference type="EMBL" id="CP002282">
    <property type="protein sequence ID" value="ADO83762.1"/>
    <property type="molecule type" value="Genomic_DNA"/>
</dbReference>
<dbReference type="PIRSF" id="PIRSF009320">
    <property type="entry name" value="Nuc_binding_HP_1000"/>
    <property type="match status" value="1"/>
</dbReference>
<dbReference type="RefSeq" id="WP_013388424.1">
    <property type="nucleotide sequence ID" value="NC_014633.1"/>
</dbReference>
<organism evidence="2 3">
    <name type="scientific">Ilyobacter polytropus (strain ATCC 51220 / DSM 2926 / LMG 16218 / CuHBu1)</name>
    <dbReference type="NCBI Taxonomy" id="572544"/>
    <lineage>
        <taxon>Bacteria</taxon>
        <taxon>Fusobacteriati</taxon>
        <taxon>Fusobacteriota</taxon>
        <taxon>Fusobacteriia</taxon>
        <taxon>Fusobacteriales</taxon>
        <taxon>Fusobacteriaceae</taxon>
        <taxon>Ilyobacter</taxon>
    </lineage>
</organism>
<geneLocation type="plasmid" evidence="2 3">
    <name>pILYOP01</name>
</geneLocation>
<evidence type="ECO:0000259" key="1">
    <source>
        <dbReference type="Pfam" id="PF13614"/>
    </source>
</evidence>
<proteinExistence type="predicted"/>
<reference evidence="2 3" key="1">
    <citation type="journal article" date="2010" name="Stand. Genomic Sci.">
        <title>Complete genome sequence of Ilyobacter polytropus type strain (CuHbu1).</title>
        <authorList>
            <person name="Sikorski J."/>
            <person name="Chertkov O."/>
            <person name="Lapidus A."/>
            <person name="Nolan M."/>
            <person name="Lucas S."/>
            <person name="Del Rio T.G."/>
            <person name="Tice H."/>
            <person name="Cheng J.F."/>
            <person name="Tapia R."/>
            <person name="Han C."/>
            <person name="Goodwin L."/>
            <person name="Pitluck S."/>
            <person name="Liolios K."/>
            <person name="Ivanova N."/>
            <person name="Mavromatis K."/>
            <person name="Mikhailova N."/>
            <person name="Pati A."/>
            <person name="Chen A."/>
            <person name="Palaniappan K."/>
            <person name="Land M."/>
            <person name="Hauser L."/>
            <person name="Chang Y.J."/>
            <person name="Jeffries C.D."/>
            <person name="Brambilla E."/>
            <person name="Yasawong M."/>
            <person name="Rohde M."/>
            <person name="Pukall R."/>
            <person name="Spring S."/>
            <person name="Goker M."/>
            <person name="Woyke T."/>
            <person name="Bristow J."/>
            <person name="Eisen J.A."/>
            <person name="Markowitz V."/>
            <person name="Hugenholtz P."/>
            <person name="Kyrpides N.C."/>
            <person name="Klenk H.P."/>
        </authorList>
    </citation>
    <scope>NUCLEOTIDE SEQUENCE [LARGE SCALE GENOMIC DNA]</scope>
    <source>
        <strain evidence="3">ATCC 51220 / DSM 2926 / LMG 16218 / CuHBu1</strain>
        <plasmid evidence="3">pILYOP01</plasmid>
    </source>
</reference>
<dbReference type="PANTHER" id="PTHR13696:SF99">
    <property type="entry name" value="COBYRINIC ACID AC-DIAMIDE SYNTHASE"/>
    <property type="match status" value="1"/>
</dbReference>
<dbReference type="InterPro" id="IPR025669">
    <property type="entry name" value="AAA_dom"/>
</dbReference>
<evidence type="ECO:0000313" key="2">
    <source>
        <dbReference type="EMBL" id="ADO83762.1"/>
    </source>
</evidence>
<keyword evidence="2" id="KW-0614">Plasmid</keyword>
<keyword evidence="3" id="KW-1185">Reference proteome</keyword>
<dbReference type="PANTHER" id="PTHR13696">
    <property type="entry name" value="P-LOOP CONTAINING NUCLEOSIDE TRIPHOSPHATE HYDROLASE"/>
    <property type="match status" value="1"/>
</dbReference>
<dbReference type="FunFam" id="3.40.50.300:FF:000285">
    <property type="entry name" value="Sporulation initiation inhibitor Soj"/>
    <property type="match status" value="1"/>
</dbReference>
<feature type="domain" description="AAA" evidence="1">
    <location>
        <begin position="1"/>
        <end position="180"/>
    </location>
</feature>
<dbReference type="HOGENOM" id="CLU_037612_1_4_0"/>
<sequence>MKVISILNQKGGVAKTTSAQNISFGLKKLGKKVLLIDFDPQGNLTSGVGIDKRGLENTIYDLMKDRAFGLQNLGLDDIMVNKEGVDVLPTNIRMSKVNLELGGVPGRENLLKEILKEVYGYDYVIIDCPPSLDNLTFNALIASQKVYIPVQTEFYALEGIVELMDTIDLITQRMNEELEIGGVFATMVDGRIKLHNEVIEQLKEFFGERMFNTKIRRNVKVTEASSYGVSIFDYASRSNGAKDYLGLCKEILKREES</sequence>
<dbReference type="OrthoDB" id="9815116at2"/>
<dbReference type="Gene3D" id="3.40.50.300">
    <property type="entry name" value="P-loop containing nucleotide triphosphate hydrolases"/>
    <property type="match status" value="1"/>
</dbReference>
<gene>
    <name evidence="2" type="ordered locus">Ilyop_1991</name>
</gene>
<accession>E3HBE7</accession>